<dbReference type="CDD" id="cd05198">
    <property type="entry name" value="formate_dh_like"/>
    <property type="match status" value="1"/>
</dbReference>
<reference evidence="7 8" key="1">
    <citation type="submission" date="2020-10" db="EMBL/GenBank/DDBJ databases">
        <title>Identification of Nocardia species via Next-generation sequencing and recognition of intraspecies genetic diversity.</title>
        <authorList>
            <person name="Li P."/>
            <person name="Li P."/>
            <person name="Lu B."/>
        </authorList>
    </citation>
    <scope>NUCLEOTIDE SEQUENCE [LARGE SCALE GENOMIC DNA]</scope>
    <source>
        <strain evidence="7 8">BJ06-0157</strain>
    </source>
</reference>
<evidence type="ECO:0000256" key="4">
    <source>
        <dbReference type="RuleBase" id="RU003719"/>
    </source>
</evidence>
<dbReference type="PANTHER" id="PTHR42789:SF1">
    <property type="entry name" value="D-ISOMER SPECIFIC 2-HYDROXYACID DEHYDROGENASE FAMILY PROTEIN (AFU_ORTHOLOGUE AFUA_6G10090)"/>
    <property type="match status" value="1"/>
</dbReference>
<dbReference type="Proteomes" id="UP000702209">
    <property type="component" value="Unassembled WGS sequence"/>
</dbReference>
<evidence type="ECO:0000256" key="1">
    <source>
        <dbReference type="ARBA" id="ARBA00005854"/>
    </source>
</evidence>
<dbReference type="EMBL" id="JADLQX010000022">
    <property type="protein sequence ID" value="MBF6301037.1"/>
    <property type="molecule type" value="Genomic_DNA"/>
</dbReference>
<sequence>MSAQSSRYRTLLTGPDLAPADVEWLRQQNLEVEVCRFDLSEIELARALAGKDAYILGGIERATAAALSTADDLKVIAFMGVGYHAYVDTAAATAAGIVVTNAPGANARAVAEFAIGLMLDAWRRITDLTMETKAGRWHEVKGRNLYAKTLGIVGMGTIGTIVARIAANGFGMRVVYVSRTAKPELERDIAARRVELPELLAESDVISLHASYGPQTHRIIGEAQLAAVKPGAILINTSEAELVDPAPLRAALLDGRLAAAAMDGYYIVPAPSDQNDPLGLMTLGNNRILVTPHAAGATEESFRAMLTANVESIKNILETGEDPRVVNPGFRDHAGWSPVRPRPSC</sequence>
<name>A0ABS0CZ73_9NOCA</name>
<feature type="domain" description="D-isomer specific 2-hydroxyacid dehydrogenase catalytic" evidence="5">
    <location>
        <begin position="16"/>
        <end position="327"/>
    </location>
</feature>
<evidence type="ECO:0000259" key="6">
    <source>
        <dbReference type="Pfam" id="PF02826"/>
    </source>
</evidence>
<keyword evidence="2 4" id="KW-0560">Oxidoreductase</keyword>
<evidence type="ECO:0000256" key="3">
    <source>
        <dbReference type="ARBA" id="ARBA00023027"/>
    </source>
</evidence>
<dbReference type="Gene3D" id="3.40.50.720">
    <property type="entry name" value="NAD(P)-binding Rossmann-like Domain"/>
    <property type="match status" value="2"/>
</dbReference>
<dbReference type="PANTHER" id="PTHR42789">
    <property type="entry name" value="D-ISOMER SPECIFIC 2-HYDROXYACID DEHYDROGENASE FAMILY PROTEIN (AFU_ORTHOLOGUE AFUA_6G10090)"/>
    <property type="match status" value="1"/>
</dbReference>
<evidence type="ECO:0000313" key="8">
    <source>
        <dbReference type="Proteomes" id="UP000702209"/>
    </source>
</evidence>
<comment type="caution">
    <text evidence="7">The sequence shown here is derived from an EMBL/GenBank/DDBJ whole genome shotgun (WGS) entry which is preliminary data.</text>
</comment>
<dbReference type="InterPro" id="IPR006140">
    <property type="entry name" value="D-isomer_DH_NAD-bd"/>
</dbReference>
<dbReference type="InterPro" id="IPR006139">
    <property type="entry name" value="D-isomer_2_OHA_DH_cat_dom"/>
</dbReference>
<dbReference type="SUPFAM" id="SSF52283">
    <property type="entry name" value="Formate/glycerate dehydrogenase catalytic domain-like"/>
    <property type="match status" value="1"/>
</dbReference>
<feature type="domain" description="D-isomer specific 2-hydroxyacid dehydrogenase NAD-binding" evidence="6">
    <location>
        <begin position="115"/>
        <end position="295"/>
    </location>
</feature>
<evidence type="ECO:0000313" key="7">
    <source>
        <dbReference type="EMBL" id="MBF6301037.1"/>
    </source>
</evidence>
<comment type="similarity">
    <text evidence="1 4">Belongs to the D-isomer specific 2-hydroxyacid dehydrogenase family.</text>
</comment>
<protein>
    <submittedName>
        <fullName evidence="7">Uncharacterized protein</fullName>
    </submittedName>
</protein>
<keyword evidence="8" id="KW-1185">Reference proteome</keyword>
<dbReference type="Pfam" id="PF02826">
    <property type="entry name" value="2-Hacid_dh_C"/>
    <property type="match status" value="1"/>
</dbReference>
<dbReference type="RefSeq" id="WP_195132249.1">
    <property type="nucleotide sequence ID" value="NZ_JADLQX010000022.1"/>
</dbReference>
<evidence type="ECO:0000259" key="5">
    <source>
        <dbReference type="Pfam" id="PF00389"/>
    </source>
</evidence>
<dbReference type="InterPro" id="IPR036291">
    <property type="entry name" value="NAD(P)-bd_dom_sf"/>
</dbReference>
<dbReference type="InterPro" id="IPR050857">
    <property type="entry name" value="D-2-hydroxyacid_DH"/>
</dbReference>
<evidence type="ECO:0000256" key="2">
    <source>
        <dbReference type="ARBA" id="ARBA00023002"/>
    </source>
</evidence>
<dbReference type="Pfam" id="PF00389">
    <property type="entry name" value="2-Hacid_dh"/>
    <property type="match status" value="1"/>
</dbReference>
<organism evidence="7 8">
    <name type="scientific">Nocardia amamiensis</name>
    <dbReference type="NCBI Taxonomy" id="404578"/>
    <lineage>
        <taxon>Bacteria</taxon>
        <taxon>Bacillati</taxon>
        <taxon>Actinomycetota</taxon>
        <taxon>Actinomycetes</taxon>
        <taxon>Mycobacteriales</taxon>
        <taxon>Nocardiaceae</taxon>
        <taxon>Nocardia</taxon>
    </lineage>
</organism>
<gene>
    <name evidence="7" type="ORF">IU459_26340</name>
</gene>
<dbReference type="SUPFAM" id="SSF51735">
    <property type="entry name" value="NAD(P)-binding Rossmann-fold domains"/>
    <property type="match status" value="1"/>
</dbReference>
<keyword evidence="3" id="KW-0520">NAD</keyword>
<proteinExistence type="inferred from homology"/>
<accession>A0ABS0CZ73</accession>